<dbReference type="InterPro" id="IPR013083">
    <property type="entry name" value="Znf_RING/FYVE/PHD"/>
</dbReference>
<protein>
    <submittedName>
        <fullName evidence="9">FinTRIM family, member 67</fullName>
    </submittedName>
</protein>
<evidence type="ECO:0000313" key="10">
    <source>
        <dbReference type="Proteomes" id="UP000694558"/>
    </source>
</evidence>
<evidence type="ECO:0000313" key="9">
    <source>
        <dbReference type="Ensembl" id="ENSSMAP00000027957.2"/>
    </source>
</evidence>
<sequence>MAQAGVVLDKDQFNCSICLDVLKDPVTIPCGHSYCSSCIQDYWDQDDYLGVFVCPQCRHNFNPRPVLARNTMLADVVEKFRKTGLQEAAAAAAAPAAHQGLAGADDVGCDVCPGRKNKAVKSCLVCLASYCDVHVQPHYESAAFKKHKLVSASTKLQENICPRHDKLLEVYCRSDKQCICYLCLTDEHKGHDTVLAEAEMQDRQRQLGDMKQSSQMRIQLREKEAQELRRAIFSLICRNVRRAVLCVKMRNVEKLCEAVTSVQVNEQKRLIKFPGFLLFLRSARAAAEESDGVFTELIRSMELKRFEVRELINAQEKMAVSQAEQLLDKIQREIAELKKSEAELDKLSHTEDHVHFLKSCQSLHAPPVLSALPPVTVDPSLTFGPVMTAVSDFKGLLQEVCQGGFVSIYERVRDVVIVGHFSNPAAQTDTTQSGDSGSNGLMQAALAIPPPGLDQSPVNPLNPFLAQAPAVPTFAFSPFGAKLSSGSRQRHFQRRAHPRRK</sequence>
<dbReference type="GO" id="GO:0008270">
    <property type="term" value="F:zinc ion binding"/>
    <property type="evidence" value="ECO:0007669"/>
    <property type="project" value="UniProtKB-KW"/>
</dbReference>
<dbReference type="PROSITE" id="PS50119">
    <property type="entry name" value="ZF_BBOX"/>
    <property type="match status" value="1"/>
</dbReference>
<dbReference type="SMART" id="SM00336">
    <property type="entry name" value="BBOX"/>
    <property type="match status" value="1"/>
</dbReference>
<dbReference type="CDD" id="cd19769">
    <property type="entry name" value="Bbox2_TRIM16-like"/>
    <property type="match status" value="1"/>
</dbReference>
<feature type="domain" description="RING-type" evidence="7">
    <location>
        <begin position="15"/>
        <end position="58"/>
    </location>
</feature>
<dbReference type="Pfam" id="PF25600">
    <property type="entry name" value="TRIM_CC"/>
    <property type="match status" value="1"/>
</dbReference>
<accession>A0A8D3B3M8</accession>
<dbReference type="PROSITE" id="PS50089">
    <property type="entry name" value="ZF_RING_2"/>
    <property type="match status" value="1"/>
</dbReference>
<keyword evidence="3" id="KW-0862">Zinc</keyword>
<dbReference type="GeneTree" id="ENSGT01150000286931"/>
<proteinExistence type="predicted"/>
<feature type="compositionally biased region" description="Basic residues" evidence="6">
    <location>
        <begin position="488"/>
        <end position="501"/>
    </location>
</feature>
<dbReference type="Proteomes" id="UP000694558">
    <property type="component" value="Chromosome 7"/>
</dbReference>
<dbReference type="Pfam" id="PF00643">
    <property type="entry name" value="zf-B_box"/>
    <property type="match status" value="1"/>
</dbReference>
<dbReference type="AlphaFoldDB" id="A0A8D3B3M8"/>
<evidence type="ECO:0000256" key="6">
    <source>
        <dbReference type="SAM" id="MobiDB-lite"/>
    </source>
</evidence>
<reference evidence="9" key="2">
    <citation type="submission" date="2025-08" db="UniProtKB">
        <authorList>
            <consortium name="Ensembl"/>
        </authorList>
    </citation>
    <scope>IDENTIFICATION</scope>
</reference>
<dbReference type="PANTHER" id="PTHR25465:SF75">
    <property type="entry name" value="E3 UBIQUITIN_ISG15 LIGASE TRIM25-RELATED"/>
    <property type="match status" value="1"/>
</dbReference>
<reference evidence="9" key="1">
    <citation type="submission" date="2023-05" db="EMBL/GenBank/DDBJ databases">
        <title>High-quality long-read genome of Scophthalmus maximus.</title>
        <authorList>
            <person name="Lien S."/>
            <person name="Martinez P."/>
        </authorList>
    </citation>
    <scope>NUCLEOTIDE SEQUENCE [LARGE SCALE GENOMIC DNA]</scope>
</reference>
<evidence type="ECO:0000256" key="4">
    <source>
        <dbReference type="PROSITE-ProRule" id="PRU00024"/>
    </source>
</evidence>
<evidence type="ECO:0000259" key="8">
    <source>
        <dbReference type="PROSITE" id="PS50119"/>
    </source>
</evidence>
<evidence type="ECO:0000259" key="7">
    <source>
        <dbReference type="PROSITE" id="PS50089"/>
    </source>
</evidence>
<keyword evidence="1" id="KW-0479">Metal-binding</keyword>
<evidence type="ECO:0000256" key="1">
    <source>
        <dbReference type="ARBA" id="ARBA00022723"/>
    </source>
</evidence>
<dbReference type="Gene3D" id="3.30.40.10">
    <property type="entry name" value="Zinc/RING finger domain, C3HC4 (zinc finger)"/>
    <property type="match status" value="1"/>
</dbReference>
<dbReference type="InterPro" id="IPR001841">
    <property type="entry name" value="Znf_RING"/>
</dbReference>
<feature type="region of interest" description="Disordered" evidence="6">
    <location>
        <begin position="482"/>
        <end position="501"/>
    </location>
</feature>
<evidence type="ECO:0000256" key="3">
    <source>
        <dbReference type="ARBA" id="ARBA00022833"/>
    </source>
</evidence>
<dbReference type="InterPro" id="IPR051051">
    <property type="entry name" value="E3_ubiq-ligase_TRIM/RNF"/>
</dbReference>
<dbReference type="Gene3D" id="3.30.160.60">
    <property type="entry name" value="Classic Zinc Finger"/>
    <property type="match status" value="1"/>
</dbReference>
<dbReference type="PANTHER" id="PTHR25465">
    <property type="entry name" value="B-BOX DOMAIN CONTAINING"/>
    <property type="match status" value="1"/>
</dbReference>
<dbReference type="SMART" id="SM00184">
    <property type="entry name" value="RING"/>
    <property type="match status" value="1"/>
</dbReference>
<dbReference type="InterPro" id="IPR017907">
    <property type="entry name" value="Znf_RING_CS"/>
</dbReference>
<feature type="domain" description="B box-type" evidence="8">
    <location>
        <begin position="156"/>
        <end position="196"/>
    </location>
</feature>
<name>A0A8D3B3M8_SCOMX</name>
<dbReference type="SUPFAM" id="SSF57850">
    <property type="entry name" value="RING/U-box"/>
    <property type="match status" value="1"/>
</dbReference>
<evidence type="ECO:0000256" key="2">
    <source>
        <dbReference type="ARBA" id="ARBA00022771"/>
    </source>
</evidence>
<dbReference type="InterPro" id="IPR058030">
    <property type="entry name" value="TRIM8/14/16/25/29/45/65_CC"/>
</dbReference>
<gene>
    <name evidence="9" type="primary">ftr67</name>
</gene>
<dbReference type="PROSITE" id="PS00518">
    <property type="entry name" value="ZF_RING_1"/>
    <property type="match status" value="1"/>
</dbReference>
<keyword evidence="2 4" id="KW-0863">Zinc-finger</keyword>
<organism evidence="9 10">
    <name type="scientific">Scophthalmus maximus</name>
    <name type="common">Turbot</name>
    <name type="synonym">Psetta maxima</name>
    <dbReference type="NCBI Taxonomy" id="52904"/>
    <lineage>
        <taxon>Eukaryota</taxon>
        <taxon>Metazoa</taxon>
        <taxon>Chordata</taxon>
        <taxon>Craniata</taxon>
        <taxon>Vertebrata</taxon>
        <taxon>Euteleostomi</taxon>
        <taxon>Actinopterygii</taxon>
        <taxon>Neopterygii</taxon>
        <taxon>Teleostei</taxon>
        <taxon>Neoteleostei</taxon>
        <taxon>Acanthomorphata</taxon>
        <taxon>Carangaria</taxon>
        <taxon>Pleuronectiformes</taxon>
        <taxon>Pleuronectoidei</taxon>
        <taxon>Scophthalmidae</taxon>
        <taxon>Scophthalmus</taxon>
    </lineage>
</organism>
<evidence type="ECO:0000256" key="5">
    <source>
        <dbReference type="SAM" id="Coils"/>
    </source>
</evidence>
<dbReference type="SUPFAM" id="SSF57845">
    <property type="entry name" value="B-box zinc-binding domain"/>
    <property type="match status" value="1"/>
</dbReference>
<keyword evidence="5" id="KW-0175">Coiled coil</keyword>
<dbReference type="InterPro" id="IPR000315">
    <property type="entry name" value="Znf_B-box"/>
</dbReference>
<feature type="coiled-coil region" evidence="5">
    <location>
        <begin position="313"/>
        <end position="350"/>
    </location>
</feature>
<dbReference type="Pfam" id="PF15227">
    <property type="entry name" value="zf-C3HC4_4"/>
    <property type="match status" value="1"/>
</dbReference>
<dbReference type="Ensembl" id="ENSSMAT00000028305.2">
    <property type="protein sequence ID" value="ENSSMAP00000027957.2"/>
    <property type="gene ID" value="ENSSMAG00000017102.2"/>
</dbReference>
<dbReference type="GO" id="GO:0005737">
    <property type="term" value="C:cytoplasm"/>
    <property type="evidence" value="ECO:0007669"/>
    <property type="project" value="Ensembl"/>
</dbReference>
<dbReference type="Gene3D" id="4.10.830.40">
    <property type="match status" value="1"/>
</dbReference>